<evidence type="ECO:0000259" key="1">
    <source>
        <dbReference type="Pfam" id="PF01609"/>
    </source>
</evidence>
<feature type="non-terminal residue" evidence="2">
    <location>
        <position position="1"/>
    </location>
</feature>
<evidence type="ECO:0000313" key="2">
    <source>
        <dbReference type="EMBL" id="SJZ49473.1"/>
    </source>
</evidence>
<evidence type="ECO:0000313" key="3">
    <source>
        <dbReference type="Proteomes" id="UP000190121"/>
    </source>
</evidence>
<protein>
    <submittedName>
        <fullName evidence="2">Transposase DDE domain-containing protein</fullName>
    </submittedName>
</protein>
<dbReference type="GO" id="GO:0003677">
    <property type="term" value="F:DNA binding"/>
    <property type="evidence" value="ECO:0007669"/>
    <property type="project" value="InterPro"/>
</dbReference>
<dbReference type="GO" id="GO:0004803">
    <property type="term" value="F:transposase activity"/>
    <property type="evidence" value="ECO:0007669"/>
    <property type="project" value="InterPro"/>
</dbReference>
<dbReference type="AlphaFoldDB" id="A0A1T4L4A1"/>
<dbReference type="InterPro" id="IPR002559">
    <property type="entry name" value="Transposase_11"/>
</dbReference>
<organism evidence="2 3">
    <name type="scientific">Porphyromonas circumdentaria</name>
    <dbReference type="NCBI Taxonomy" id="29524"/>
    <lineage>
        <taxon>Bacteria</taxon>
        <taxon>Pseudomonadati</taxon>
        <taxon>Bacteroidota</taxon>
        <taxon>Bacteroidia</taxon>
        <taxon>Bacteroidales</taxon>
        <taxon>Porphyromonadaceae</taxon>
        <taxon>Porphyromonas</taxon>
    </lineage>
</organism>
<dbReference type="PANTHER" id="PTHR30298">
    <property type="entry name" value="H REPEAT-ASSOCIATED PREDICTED TRANSPOSASE"/>
    <property type="match status" value="1"/>
</dbReference>
<keyword evidence="3" id="KW-1185">Reference proteome</keyword>
<feature type="domain" description="Transposase IS4-like" evidence="1">
    <location>
        <begin position="27"/>
        <end position="74"/>
    </location>
</feature>
<dbReference type="RefSeq" id="WP_143742555.1">
    <property type="nucleotide sequence ID" value="NZ_FUXE01000002.1"/>
</dbReference>
<proteinExistence type="predicted"/>
<dbReference type="Proteomes" id="UP000190121">
    <property type="component" value="Unassembled WGS sequence"/>
</dbReference>
<dbReference type="InterPro" id="IPR051698">
    <property type="entry name" value="Transposase_11-like"/>
</dbReference>
<reference evidence="3" key="1">
    <citation type="submission" date="2017-02" db="EMBL/GenBank/DDBJ databases">
        <authorList>
            <person name="Varghese N."/>
            <person name="Submissions S."/>
        </authorList>
    </citation>
    <scope>NUCLEOTIDE SEQUENCE [LARGE SCALE GENOMIC DNA]</scope>
    <source>
        <strain evidence="3">ATCC 51356</strain>
    </source>
</reference>
<accession>A0A1T4L4A1</accession>
<dbReference type="InterPro" id="IPR047647">
    <property type="entry name" value="ISAs1_transpos"/>
</dbReference>
<dbReference type="STRING" id="29524.SAMN02745171_00303"/>
<name>A0A1T4L4A1_9PORP</name>
<dbReference type="Pfam" id="PF01609">
    <property type="entry name" value="DDE_Tnp_1"/>
    <property type="match status" value="1"/>
</dbReference>
<dbReference type="OrthoDB" id="9815086at2"/>
<dbReference type="GO" id="GO:0006313">
    <property type="term" value="P:DNA transposition"/>
    <property type="evidence" value="ECO:0007669"/>
    <property type="project" value="InterPro"/>
</dbReference>
<dbReference type="EMBL" id="FUXE01000002">
    <property type="protein sequence ID" value="SJZ49473.1"/>
    <property type="molecule type" value="Genomic_DNA"/>
</dbReference>
<dbReference type="NCBIfam" id="NF033564">
    <property type="entry name" value="transpos_ISAs1"/>
    <property type="match status" value="1"/>
</dbReference>
<gene>
    <name evidence="2" type="ORF">SAMN02745171_00303</name>
</gene>
<sequence>DISSLDGEARIDKQYYISSLPPEECQLIGQYIRGHWGIENRLHWHLDVTFREDACRARKDYSATNLNTLRKFALAIVSQYKDKLSLRKRLFKAALNIDYLKKLLKI</sequence>
<dbReference type="PANTHER" id="PTHR30298:SF0">
    <property type="entry name" value="PROTEIN YBFL-RELATED"/>
    <property type="match status" value="1"/>
</dbReference>